<proteinExistence type="inferred from homology"/>
<dbReference type="PANTHER" id="PTHR32060:SF30">
    <property type="entry name" value="CARBOXY-TERMINAL PROCESSING PROTEASE CTPA"/>
    <property type="match status" value="1"/>
</dbReference>
<dbReference type="SUPFAM" id="SSF50156">
    <property type="entry name" value="PDZ domain-like"/>
    <property type="match status" value="1"/>
</dbReference>
<evidence type="ECO:0000256" key="6">
    <source>
        <dbReference type="SAM" id="Phobius"/>
    </source>
</evidence>
<dbReference type="GO" id="GO:0006508">
    <property type="term" value="P:proteolysis"/>
    <property type="evidence" value="ECO:0007669"/>
    <property type="project" value="UniProtKB-KW"/>
</dbReference>
<dbReference type="Gene3D" id="3.90.226.10">
    <property type="entry name" value="2-enoyl-CoA Hydratase, Chain A, domain 1"/>
    <property type="match status" value="1"/>
</dbReference>
<comment type="caution">
    <text evidence="8">The sequence shown here is derived from an EMBL/GenBank/DDBJ whole genome shotgun (WGS) entry which is preliminary data.</text>
</comment>
<dbReference type="EMBL" id="LFVU01000028">
    <property type="protein sequence ID" value="KMT21106.1"/>
    <property type="molecule type" value="Genomic_DNA"/>
</dbReference>
<keyword evidence="6" id="KW-1133">Transmembrane helix</keyword>
<comment type="similarity">
    <text evidence="1 5">Belongs to the peptidase S41A family.</text>
</comment>
<dbReference type="SUPFAM" id="SSF52096">
    <property type="entry name" value="ClpP/crotonase"/>
    <property type="match status" value="1"/>
</dbReference>
<organism evidence="8 9">
    <name type="scientific">Clostridium cylindrosporum DSM 605</name>
    <dbReference type="NCBI Taxonomy" id="1121307"/>
    <lineage>
        <taxon>Bacteria</taxon>
        <taxon>Bacillati</taxon>
        <taxon>Bacillota</taxon>
        <taxon>Clostridia</taxon>
        <taxon>Eubacteriales</taxon>
        <taxon>Clostridiaceae</taxon>
        <taxon>Clostridium</taxon>
    </lineage>
</organism>
<dbReference type="NCBIfam" id="TIGR00225">
    <property type="entry name" value="prc"/>
    <property type="match status" value="1"/>
</dbReference>
<dbReference type="GO" id="GO:0007165">
    <property type="term" value="P:signal transduction"/>
    <property type="evidence" value="ECO:0007669"/>
    <property type="project" value="TreeGrafter"/>
</dbReference>
<dbReference type="InterPro" id="IPR036034">
    <property type="entry name" value="PDZ_sf"/>
</dbReference>
<dbReference type="AlphaFoldDB" id="A0A0J8FZX5"/>
<dbReference type="PROSITE" id="PS50106">
    <property type="entry name" value="PDZ"/>
    <property type="match status" value="1"/>
</dbReference>
<dbReference type="CDD" id="cd07560">
    <property type="entry name" value="Peptidase_S41_CPP"/>
    <property type="match status" value="1"/>
</dbReference>
<dbReference type="SMART" id="SM00228">
    <property type="entry name" value="PDZ"/>
    <property type="match status" value="1"/>
</dbReference>
<dbReference type="InterPro" id="IPR041489">
    <property type="entry name" value="PDZ_6"/>
</dbReference>
<dbReference type="InterPro" id="IPR029045">
    <property type="entry name" value="ClpP/crotonase-like_dom_sf"/>
</dbReference>
<dbReference type="STRING" id="1121307.CLCY_1c03400"/>
<keyword evidence="6" id="KW-0812">Transmembrane</keyword>
<dbReference type="Pfam" id="PF22694">
    <property type="entry name" value="CtpB_N-like"/>
    <property type="match status" value="1"/>
</dbReference>
<dbReference type="OrthoDB" id="9812068at2"/>
<feature type="transmembrane region" description="Helical" evidence="6">
    <location>
        <begin position="14"/>
        <end position="34"/>
    </location>
</feature>
<dbReference type="CDD" id="cd06782">
    <property type="entry name" value="cpPDZ_CPP-like"/>
    <property type="match status" value="1"/>
</dbReference>
<dbReference type="Pfam" id="PF03572">
    <property type="entry name" value="Peptidase_S41"/>
    <property type="match status" value="1"/>
</dbReference>
<dbReference type="GO" id="GO:0030288">
    <property type="term" value="C:outer membrane-bounded periplasmic space"/>
    <property type="evidence" value="ECO:0007669"/>
    <property type="project" value="TreeGrafter"/>
</dbReference>
<evidence type="ECO:0000256" key="2">
    <source>
        <dbReference type="ARBA" id="ARBA00022670"/>
    </source>
</evidence>
<evidence type="ECO:0000313" key="8">
    <source>
        <dbReference type="EMBL" id="KMT21106.1"/>
    </source>
</evidence>
<evidence type="ECO:0000313" key="9">
    <source>
        <dbReference type="Proteomes" id="UP000036756"/>
    </source>
</evidence>
<dbReference type="InterPro" id="IPR004447">
    <property type="entry name" value="Peptidase_S41A"/>
</dbReference>
<sequence>MKENNKKNSSITKIVLWVIITNLVTVSLLLFFPIPIFGMKLVSNSDYNFLLDYRKLVRVHNILEKKYVDEITPEKEEKMLEGAINGMANSLGDPYTTYMNKKDYESFITQTSGSYAGVGILLTVKDEKLVVVEPIEGGPALKAGVKSGDIITKVDGTSVSGKDNTKAVEMMKGDEGTEVTITVDRSGVGAKNIKIKREIIQMKTVKGQIVDGIGYVRISSFDEITGKEFEKEVDSLKAKGIKGLILDLRENPGGILDESIKVLDVLLDEKVVLSTVDNGGRKTEYKTNKGKVDVPIAVLVNKGSASASEIVSGAIKDLNAGTLIGTTTYGKGLVQATKDLQDNTALKFTIARYYTPSGISIQGKGIEPNIVVELPKDKRITSLSDDPQFKKAFEVVKSKIQ</sequence>
<dbReference type="PATRIC" id="fig|1121307.3.peg.705"/>
<dbReference type="PANTHER" id="PTHR32060">
    <property type="entry name" value="TAIL-SPECIFIC PROTEASE"/>
    <property type="match status" value="1"/>
</dbReference>
<evidence type="ECO:0000256" key="4">
    <source>
        <dbReference type="ARBA" id="ARBA00022825"/>
    </source>
</evidence>
<evidence type="ECO:0000256" key="5">
    <source>
        <dbReference type="RuleBase" id="RU004404"/>
    </source>
</evidence>
<feature type="domain" description="PDZ" evidence="7">
    <location>
        <begin position="105"/>
        <end position="172"/>
    </location>
</feature>
<evidence type="ECO:0000259" key="7">
    <source>
        <dbReference type="PROSITE" id="PS50106"/>
    </source>
</evidence>
<dbReference type="Gene3D" id="2.30.42.10">
    <property type="match status" value="1"/>
</dbReference>
<dbReference type="EC" id="3.4.21.102" evidence="8"/>
<reference evidence="8 9" key="1">
    <citation type="submission" date="2015-06" db="EMBL/GenBank/DDBJ databases">
        <title>Draft genome sequence of the purine-degrading Clostridium cylindrosporum HC-1 (DSM 605).</title>
        <authorList>
            <person name="Poehlein A."/>
            <person name="Schiel-Bengelsdorf B."/>
            <person name="Bengelsdorf F."/>
            <person name="Daniel R."/>
            <person name="Duerre P."/>
        </authorList>
    </citation>
    <scope>NUCLEOTIDE SEQUENCE [LARGE SCALE GENOMIC DNA]</scope>
    <source>
        <strain evidence="8 9">DSM 605</strain>
    </source>
</reference>
<keyword evidence="9" id="KW-1185">Reference proteome</keyword>
<evidence type="ECO:0000256" key="3">
    <source>
        <dbReference type="ARBA" id="ARBA00022801"/>
    </source>
</evidence>
<evidence type="ECO:0000256" key="1">
    <source>
        <dbReference type="ARBA" id="ARBA00009179"/>
    </source>
</evidence>
<dbReference type="SMART" id="SM00245">
    <property type="entry name" value="TSPc"/>
    <property type="match status" value="1"/>
</dbReference>
<accession>A0A0J8FZX5</accession>
<dbReference type="InterPro" id="IPR001478">
    <property type="entry name" value="PDZ"/>
</dbReference>
<keyword evidence="6" id="KW-0472">Membrane</keyword>
<name>A0A0J8FZX5_CLOCY</name>
<dbReference type="FunFam" id="2.30.42.10:FF:000063">
    <property type="entry name" value="Peptidase, S41 family"/>
    <property type="match status" value="1"/>
</dbReference>
<gene>
    <name evidence="8" type="primary">ctpA</name>
    <name evidence="8" type="ORF">CLCY_1c03400</name>
</gene>
<protein>
    <submittedName>
        <fullName evidence="8">Carboxy-terminal-processing protease CtpA</fullName>
        <ecNumber evidence="8">3.4.21.102</ecNumber>
    </submittedName>
</protein>
<dbReference type="Proteomes" id="UP000036756">
    <property type="component" value="Unassembled WGS sequence"/>
</dbReference>
<dbReference type="InterPro" id="IPR055210">
    <property type="entry name" value="CtpA/B_N"/>
</dbReference>
<dbReference type="Gene3D" id="3.30.750.44">
    <property type="match status" value="1"/>
</dbReference>
<dbReference type="GO" id="GO:0004252">
    <property type="term" value="F:serine-type endopeptidase activity"/>
    <property type="evidence" value="ECO:0007669"/>
    <property type="project" value="UniProtKB-EC"/>
</dbReference>
<dbReference type="RefSeq" id="WP_048571489.1">
    <property type="nucleotide sequence ID" value="NZ_LFVU01000028.1"/>
</dbReference>
<dbReference type="InterPro" id="IPR005151">
    <property type="entry name" value="Tail-specific_protease"/>
</dbReference>
<keyword evidence="2 5" id="KW-0645">Protease</keyword>
<keyword evidence="4 5" id="KW-0720">Serine protease</keyword>
<dbReference type="Pfam" id="PF17820">
    <property type="entry name" value="PDZ_6"/>
    <property type="match status" value="1"/>
</dbReference>
<keyword evidence="3 5" id="KW-0378">Hydrolase</keyword>